<dbReference type="EMBL" id="KQ947408">
    <property type="protein sequence ID" value="KUJ21234.1"/>
    <property type="molecule type" value="Genomic_DNA"/>
</dbReference>
<dbReference type="RefSeq" id="XP_018075589.1">
    <property type="nucleotide sequence ID" value="XM_018207465.1"/>
</dbReference>
<proteinExistence type="predicted"/>
<reference evidence="1 2" key="1">
    <citation type="submission" date="2015-10" db="EMBL/GenBank/DDBJ databases">
        <title>Full genome of DAOMC 229536 Phialocephala scopiformis, a fungal endophyte of spruce producing the potent anti-insectan compound rugulosin.</title>
        <authorList>
            <consortium name="DOE Joint Genome Institute"/>
            <person name="Walker A.K."/>
            <person name="Frasz S.L."/>
            <person name="Seifert K.A."/>
            <person name="Miller J.D."/>
            <person name="Mondo S.J."/>
            <person name="Labutti K."/>
            <person name="Lipzen A."/>
            <person name="Dockter R."/>
            <person name="Kennedy M."/>
            <person name="Grigoriev I.V."/>
            <person name="Spatafora J.W."/>
        </authorList>
    </citation>
    <scope>NUCLEOTIDE SEQUENCE [LARGE SCALE GENOMIC DNA]</scope>
    <source>
        <strain evidence="1 2">CBS 120377</strain>
    </source>
</reference>
<accession>A0A194XMB7</accession>
<protein>
    <submittedName>
        <fullName evidence="1">Uncharacterized protein</fullName>
    </submittedName>
</protein>
<evidence type="ECO:0000313" key="1">
    <source>
        <dbReference type="EMBL" id="KUJ21234.1"/>
    </source>
</evidence>
<organism evidence="1 2">
    <name type="scientific">Mollisia scopiformis</name>
    <name type="common">Conifer needle endophyte fungus</name>
    <name type="synonym">Phialocephala scopiformis</name>
    <dbReference type="NCBI Taxonomy" id="149040"/>
    <lineage>
        <taxon>Eukaryota</taxon>
        <taxon>Fungi</taxon>
        <taxon>Dikarya</taxon>
        <taxon>Ascomycota</taxon>
        <taxon>Pezizomycotina</taxon>
        <taxon>Leotiomycetes</taxon>
        <taxon>Helotiales</taxon>
        <taxon>Mollisiaceae</taxon>
        <taxon>Mollisia</taxon>
    </lineage>
</organism>
<dbReference type="AlphaFoldDB" id="A0A194XMB7"/>
<gene>
    <name evidence="1" type="ORF">LY89DRAFT_430020</name>
</gene>
<evidence type="ECO:0000313" key="2">
    <source>
        <dbReference type="Proteomes" id="UP000070700"/>
    </source>
</evidence>
<dbReference type="GeneID" id="28817191"/>
<name>A0A194XMB7_MOLSC</name>
<sequence length="171" mass="19466">MRLLGLMHEGDPIFAENENALVFVYAELWSWRHVVDELSWRRNSGVSAHLTGAVPRGNLHTTIFWAIRISEDGTFYIFQAVLYPHLPNALLHHQPGTCSIPLPHLWRQLPSSMHIGPYATCTYLLATWPAMPFSASCTKVEFPMSDWVSSEDQARKPLKHDRRGTLTPYLG</sequence>
<dbReference type="InParanoid" id="A0A194XMB7"/>
<keyword evidence="2" id="KW-1185">Reference proteome</keyword>
<dbReference type="Proteomes" id="UP000070700">
    <property type="component" value="Unassembled WGS sequence"/>
</dbReference>
<dbReference type="KEGG" id="psco:LY89DRAFT_430020"/>